<proteinExistence type="predicted"/>
<keyword evidence="2" id="KW-1185">Reference proteome</keyword>
<organism evidence="1 2">
    <name type="scientific">Triticum urartu</name>
    <name type="common">Red wild einkorn</name>
    <name type="synonym">Crithodium urartu</name>
    <dbReference type="NCBI Taxonomy" id="4572"/>
    <lineage>
        <taxon>Eukaryota</taxon>
        <taxon>Viridiplantae</taxon>
        <taxon>Streptophyta</taxon>
        <taxon>Embryophyta</taxon>
        <taxon>Tracheophyta</taxon>
        <taxon>Spermatophyta</taxon>
        <taxon>Magnoliopsida</taxon>
        <taxon>Liliopsida</taxon>
        <taxon>Poales</taxon>
        <taxon>Poaceae</taxon>
        <taxon>BOP clade</taxon>
        <taxon>Pooideae</taxon>
        <taxon>Triticodae</taxon>
        <taxon>Triticeae</taxon>
        <taxon>Triticinae</taxon>
        <taxon>Triticum</taxon>
    </lineage>
</organism>
<dbReference type="EnsemblPlants" id="TuG1812G0200003441.01.T02">
    <property type="protein sequence ID" value="TuG1812G0200003441.01.T02"/>
    <property type="gene ID" value="TuG1812G0200003441.01"/>
</dbReference>
<name>A0A8R7PFX3_TRIUA</name>
<sequence>MWLPPRNDIVFNGASPSTAQILGRIEREGRAWRQAGLLKGDLDGVFAGLARWGLGE</sequence>
<reference evidence="2" key="1">
    <citation type="journal article" date="2013" name="Nature">
        <title>Draft genome of the wheat A-genome progenitor Triticum urartu.</title>
        <authorList>
            <person name="Ling H.Q."/>
            <person name="Zhao S."/>
            <person name="Liu D."/>
            <person name="Wang J."/>
            <person name="Sun H."/>
            <person name="Zhang C."/>
            <person name="Fan H."/>
            <person name="Li D."/>
            <person name="Dong L."/>
            <person name="Tao Y."/>
            <person name="Gao C."/>
            <person name="Wu H."/>
            <person name="Li Y."/>
            <person name="Cui Y."/>
            <person name="Guo X."/>
            <person name="Zheng S."/>
            <person name="Wang B."/>
            <person name="Yu K."/>
            <person name="Liang Q."/>
            <person name="Yang W."/>
            <person name="Lou X."/>
            <person name="Chen J."/>
            <person name="Feng M."/>
            <person name="Jian J."/>
            <person name="Zhang X."/>
            <person name="Luo G."/>
            <person name="Jiang Y."/>
            <person name="Liu J."/>
            <person name="Wang Z."/>
            <person name="Sha Y."/>
            <person name="Zhang B."/>
            <person name="Wu H."/>
            <person name="Tang D."/>
            <person name="Shen Q."/>
            <person name="Xue P."/>
            <person name="Zou S."/>
            <person name="Wang X."/>
            <person name="Liu X."/>
            <person name="Wang F."/>
            <person name="Yang Y."/>
            <person name="An X."/>
            <person name="Dong Z."/>
            <person name="Zhang K."/>
            <person name="Zhang X."/>
            <person name="Luo M.C."/>
            <person name="Dvorak J."/>
            <person name="Tong Y."/>
            <person name="Wang J."/>
            <person name="Yang H."/>
            <person name="Li Z."/>
            <person name="Wang D."/>
            <person name="Zhang A."/>
            <person name="Wang J."/>
        </authorList>
    </citation>
    <scope>NUCLEOTIDE SEQUENCE</scope>
    <source>
        <strain evidence="2">cv. G1812</strain>
    </source>
</reference>
<reference evidence="1" key="3">
    <citation type="submission" date="2022-06" db="UniProtKB">
        <authorList>
            <consortium name="EnsemblPlants"/>
        </authorList>
    </citation>
    <scope>IDENTIFICATION</scope>
</reference>
<evidence type="ECO:0000313" key="2">
    <source>
        <dbReference type="Proteomes" id="UP000015106"/>
    </source>
</evidence>
<protein>
    <submittedName>
        <fullName evidence="1">Uncharacterized protein</fullName>
    </submittedName>
</protein>
<dbReference type="Proteomes" id="UP000015106">
    <property type="component" value="Chromosome 2"/>
</dbReference>
<reference evidence="1" key="2">
    <citation type="submission" date="2018-03" db="EMBL/GenBank/DDBJ databases">
        <title>The Triticum urartu genome reveals the dynamic nature of wheat genome evolution.</title>
        <authorList>
            <person name="Ling H."/>
            <person name="Ma B."/>
            <person name="Shi X."/>
            <person name="Liu H."/>
            <person name="Dong L."/>
            <person name="Sun H."/>
            <person name="Cao Y."/>
            <person name="Gao Q."/>
            <person name="Zheng S."/>
            <person name="Li Y."/>
            <person name="Yu Y."/>
            <person name="Du H."/>
            <person name="Qi M."/>
            <person name="Li Y."/>
            <person name="Yu H."/>
            <person name="Cui Y."/>
            <person name="Wang N."/>
            <person name="Chen C."/>
            <person name="Wu H."/>
            <person name="Zhao Y."/>
            <person name="Zhang J."/>
            <person name="Li Y."/>
            <person name="Zhou W."/>
            <person name="Zhang B."/>
            <person name="Hu W."/>
            <person name="Eijk M."/>
            <person name="Tang J."/>
            <person name="Witsenboer H."/>
            <person name="Zhao S."/>
            <person name="Li Z."/>
            <person name="Zhang A."/>
            <person name="Wang D."/>
            <person name="Liang C."/>
        </authorList>
    </citation>
    <scope>NUCLEOTIDE SEQUENCE [LARGE SCALE GENOMIC DNA]</scope>
    <source>
        <strain evidence="1">cv. G1812</strain>
    </source>
</reference>
<dbReference type="Gramene" id="TuG1812G0200003441.01.T02">
    <property type="protein sequence ID" value="TuG1812G0200003441.01.T02"/>
    <property type="gene ID" value="TuG1812G0200003441.01"/>
</dbReference>
<accession>A0A8R7PFX3</accession>
<dbReference type="AlphaFoldDB" id="A0A8R7PFX3"/>
<evidence type="ECO:0000313" key="1">
    <source>
        <dbReference type="EnsemblPlants" id="TuG1812G0200003441.01.T02"/>
    </source>
</evidence>